<dbReference type="KEGG" id="dce:O6P33_09145"/>
<keyword evidence="7 9" id="KW-0378">Hydrolase</keyword>
<evidence type="ECO:0000256" key="4">
    <source>
        <dbReference type="ARBA" id="ARBA00010662"/>
    </source>
</evidence>
<accession>A0AAF0AI19</accession>
<evidence type="ECO:0000259" key="8">
    <source>
        <dbReference type="Pfam" id="PF01182"/>
    </source>
</evidence>
<evidence type="ECO:0000256" key="1">
    <source>
        <dbReference type="ARBA" id="ARBA00000832"/>
    </source>
</evidence>
<dbReference type="GO" id="GO:0005975">
    <property type="term" value="P:carbohydrate metabolic process"/>
    <property type="evidence" value="ECO:0007669"/>
    <property type="project" value="UniProtKB-UniRule"/>
</dbReference>
<keyword evidence="10" id="KW-1185">Reference proteome</keyword>
<dbReference type="EC" id="3.1.1.31" evidence="5 7"/>
<dbReference type="Gene3D" id="3.40.50.1360">
    <property type="match status" value="1"/>
</dbReference>
<dbReference type="RefSeq" id="WP_269817478.1">
    <property type="nucleotide sequence ID" value="NZ_CP114976.1"/>
</dbReference>
<proteinExistence type="inferred from homology"/>
<comment type="catalytic activity">
    <reaction evidence="1 7">
        <text>6-phospho-D-glucono-1,5-lactone + H2O = 6-phospho-D-gluconate + H(+)</text>
        <dbReference type="Rhea" id="RHEA:12556"/>
        <dbReference type="ChEBI" id="CHEBI:15377"/>
        <dbReference type="ChEBI" id="CHEBI:15378"/>
        <dbReference type="ChEBI" id="CHEBI:57955"/>
        <dbReference type="ChEBI" id="CHEBI:58759"/>
        <dbReference type="EC" id="3.1.1.31"/>
    </reaction>
</comment>
<dbReference type="EMBL" id="CP114976">
    <property type="protein sequence ID" value="WBE24534.1"/>
    <property type="molecule type" value="Genomic_DNA"/>
</dbReference>
<dbReference type="GO" id="GO:0017057">
    <property type="term" value="F:6-phosphogluconolactonase activity"/>
    <property type="evidence" value="ECO:0007669"/>
    <property type="project" value="UniProtKB-UniRule"/>
</dbReference>
<reference evidence="9 10" key="1">
    <citation type="submission" date="2022-12" db="EMBL/GenBank/DDBJ databases">
        <title>Coexistence and Characterization of a Novel Tigecycline Resistance gene tet(X) variant and blaNDM-1 in a Pseudomonas caeni Isolate of Chicken Origin.</title>
        <authorList>
            <person name="Lu X."/>
            <person name="Zhang L."/>
            <person name="Li R."/>
            <person name="Wang Z."/>
        </authorList>
    </citation>
    <scope>NUCLEOTIDE SEQUENCE [LARGE SCALE GENOMIC DNA]</scope>
    <source>
        <strain evidence="9 10">CE14</strain>
    </source>
</reference>
<feature type="domain" description="Glucosamine/galactosamine-6-phosphate isomerase" evidence="8">
    <location>
        <begin position="11"/>
        <end position="211"/>
    </location>
</feature>
<evidence type="ECO:0000256" key="3">
    <source>
        <dbReference type="ARBA" id="ARBA00004961"/>
    </source>
</evidence>
<comment type="pathway">
    <text evidence="3 7">Carbohydrate degradation; pentose phosphate pathway; D-ribulose 5-phosphate from D-glucose 6-phosphate (oxidative stage): step 2/3.</text>
</comment>
<evidence type="ECO:0000256" key="7">
    <source>
        <dbReference type="RuleBase" id="RU365095"/>
    </source>
</evidence>
<sequence length="227" mass="24437">MSQAQLHTFASQQACNQALTEQLASCLKQALATQQQASLLLPGGSTPEGLLQRFNQQDLPWSQLIISPTDERWVAAASQHSNAQMLAAALPQARIIDPRLADTAEAAATAWAASMQQYLPLAATLLGMGGDGHIASLFPGMPNLMSALQPNAAPAALVGLAPDQPKVRLSLNLPMLCATQWLGILIFGESKRQMIDRVLANDPTTQALPIYHLLWHAQLPVHIYWAP</sequence>
<protein>
    <recommendedName>
        <fullName evidence="6 7">6-phosphogluconolactonase</fullName>
        <shortName evidence="7">6PGL</shortName>
        <ecNumber evidence="5 7">3.1.1.31</ecNumber>
    </recommendedName>
</protein>
<evidence type="ECO:0000256" key="6">
    <source>
        <dbReference type="ARBA" id="ARBA00020337"/>
    </source>
</evidence>
<name>A0AAF0AI19_9GAMM</name>
<evidence type="ECO:0000256" key="5">
    <source>
        <dbReference type="ARBA" id="ARBA00013198"/>
    </source>
</evidence>
<dbReference type="AlphaFoldDB" id="A0AAF0AI19"/>
<dbReference type="Pfam" id="PF01182">
    <property type="entry name" value="Glucosamine_iso"/>
    <property type="match status" value="1"/>
</dbReference>
<dbReference type="GO" id="GO:0006098">
    <property type="term" value="P:pentose-phosphate shunt"/>
    <property type="evidence" value="ECO:0007669"/>
    <property type="project" value="InterPro"/>
</dbReference>
<evidence type="ECO:0000256" key="2">
    <source>
        <dbReference type="ARBA" id="ARBA00002681"/>
    </source>
</evidence>
<dbReference type="InterPro" id="IPR037171">
    <property type="entry name" value="NagB/RpiA_transferase-like"/>
</dbReference>
<comment type="function">
    <text evidence="2 7">Hydrolysis of 6-phosphogluconolactone to 6-phosphogluconate.</text>
</comment>
<dbReference type="InterPro" id="IPR039104">
    <property type="entry name" value="6PGL"/>
</dbReference>
<dbReference type="SUPFAM" id="SSF100950">
    <property type="entry name" value="NagB/RpiA/CoA transferase-like"/>
    <property type="match status" value="1"/>
</dbReference>
<organism evidence="9 10">
    <name type="scientific">Denitrificimonas caeni</name>
    <dbReference type="NCBI Taxonomy" id="521720"/>
    <lineage>
        <taxon>Bacteria</taxon>
        <taxon>Pseudomonadati</taxon>
        <taxon>Pseudomonadota</taxon>
        <taxon>Gammaproteobacteria</taxon>
        <taxon>Pseudomonadales</taxon>
        <taxon>Pseudomonadaceae</taxon>
        <taxon>Denitrificimonas</taxon>
    </lineage>
</organism>
<evidence type="ECO:0000313" key="9">
    <source>
        <dbReference type="EMBL" id="WBE24534.1"/>
    </source>
</evidence>
<evidence type="ECO:0000313" key="10">
    <source>
        <dbReference type="Proteomes" id="UP001212189"/>
    </source>
</evidence>
<dbReference type="Proteomes" id="UP001212189">
    <property type="component" value="Chromosome"/>
</dbReference>
<dbReference type="NCBIfam" id="TIGR01198">
    <property type="entry name" value="pgl"/>
    <property type="match status" value="1"/>
</dbReference>
<dbReference type="InterPro" id="IPR005900">
    <property type="entry name" value="6-phosphogluconolactonase_DevB"/>
</dbReference>
<comment type="similarity">
    <text evidence="4 7">Belongs to the glucosamine/galactosamine-6-phosphate isomerase family. 6-phosphogluconolactonase subfamily.</text>
</comment>
<dbReference type="PANTHER" id="PTHR11054">
    <property type="entry name" value="6-PHOSPHOGLUCONOLACTONASE"/>
    <property type="match status" value="1"/>
</dbReference>
<dbReference type="InterPro" id="IPR006148">
    <property type="entry name" value="Glc/Gal-6P_isomerase"/>
</dbReference>
<dbReference type="PANTHER" id="PTHR11054:SF0">
    <property type="entry name" value="6-PHOSPHOGLUCONOLACTONASE"/>
    <property type="match status" value="1"/>
</dbReference>
<gene>
    <name evidence="7 9" type="primary">pgl</name>
    <name evidence="9" type="ORF">O6P33_09145</name>
</gene>